<dbReference type="EMBL" id="JAURVH010001515">
    <property type="protein sequence ID" value="KAK5932001.1"/>
    <property type="molecule type" value="Genomic_DNA"/>
</dbReference>
<protein>
    <submittedName>
        <fullName evidence="2">Uncharacterized protein</fullName>
    </submittedName>
</protein>
<gene>
    <name evidence="2" type="ORF">CgunFtcFv8_003741</name>
</gene>
<accession>A0AAN8HXH8</accession>
<feature type="region of interest" description="Disordered" evidence="1">
    <location>
        <begin position="99"/>
        <end position="119"/>
    </location>
</feature>
<feature type="compositionally biased region" description="Polar residues" evidence="1">
    <location>
        <begin position="101"/>
        <end position="110"/>
    </location>
</feature>
<keyword evidence="3" id="KW-1185">Reference proteome</keyword>
<evidence type="ECO:0000256" key="1">
    <source>
        <dbReference type="SAM" id="MobiDB-lite"/>
    </source>
</evidence>
<reference evidence="2 3" key="1">
    <citation type="journal article" date="2023" name="Mol. Biol. Evol.">
        <title>Genomics of Secondarily Temperate Adaptation in the Only Non-Antarctic Icefish.</title>
        <authorList>
            <person name="Rivera-Colon A.G."/>
            <person name="Rayamajhi N."/>
            <person name="Minhas B.F."/>
            <person name="Madrigal G."/>
            <person name="Bilyk K.T."/>
            <person name="Yoon V."/>
            <person name="Hune M."/>
            <person name="Gregory S."/>
            <person name="Cheng C.H.C."/>
            <person name="Catchen J.M."/>
        </authorList>
    </citation>
    <scope>NUCLEOTIDE SEQUENCE [LARGE SCALE GENOMIC DNA]</scope>
    <source>
        <tissue evidence="2">White muscle</tissue>
    </source>
</reference>
<dbReference type="AlphaFoldDB" id="A0AAN8HXH8"/>
<dbReference type="Proteomes" id="UP001331515">
    <property type="component" value="Unassembled WGS sequence"/>
</dbReference>
<comment type="caution">
    <text evidence="2">The sequence shown here is derived from an EMBL/GenBank/DDBJ whole genome shotgun (WGS) entry which is preliminary data.</text>
</comment>
<proteinExistence type="predicted"/>
<evidence type="ECO:0000313" key="3">
    <source>
        <dbReference type="Proteomes" id="UP001331515"/>
    </source>
</evidence>
<organism evidence="2 3">
    <name type="scientific">Champsocephalus gunnari</name>
    <name type="common">Mackerel icefish</name>
    <dbReference type="NCBI Taxonomy" id="52237"/>
    <lineage>
        <taxon>Eukaryota</taxon>
        <taxon>Metazoa</taxon>
        <taxon>Chordata</taxon>
        <taxon>Craniata</taxon>
        <taxon>Vertebrata</taxon>
        <taxon>Euteleostomi</taxon>
        <taxon>Actinopterygii</taxon>
        <taxon>Neopterygii</taxon>
        <taxon>Teleostei</taxon>
        <taxon>Neoteleostei</taxon>
        <taxon>Acanthomorphata</taxon>
        <taxon>Eupercaria</taxon>
        <taxon>Perciformes</taxon>
        <taxon>Notothenioidei</taxon>
        <taxon>Channichthyidae</taxon>
        <taxon>Champsocephalus</taxon>
    </lineage>
</organism>
<evidence type="ECO:0000313" key="2">
    <source>
        <dbReference type="EMBL" id="KAK5932001.1"/>
    </source>
</evidence>
<name>A0AAN8HXH8_CHAGU</name>
<sequence length="137" mass="14748">MQHMFRSVTSCTKCASIHRLISSLQHSEGEGSGLSQGHRALHHCGMMGSSCPGQAASQPRTARVCLASPTLTERREEGTGAPLPLCNWYQMVPLLLGPDLSRQSPRTPQSRAGGRADSCLLSVGPRTSKIIFTHTHT</sequence>